<evidence type="ECO:0000256" key="2">
    <source>
        <dbReference type="ARBA" id="ARBA00022692"/>
    </source>
</evidence>
<evidence type="ECO:0000313" key="7">
    <source>
        <dbReference type="Proteomes" id="UP000270094"/>
    </source>
</evidence>
<feature type="non-terminal residue" evidence="6">
    <location>
        <position position="271"/>
    </location>
</feature>
<dbReference type="EMBL" id="UYYB01015347">
    <property type="protein sequence ID" value="VDM70271.1"/>
    <property type="molecule type" value="Genomic_DNA"/>
</dbReference>
<keyword evidence="3 5" id="KW-1133">Transmembrane helix</keyword>
<organism evidence="6 7">
    <name type="scientific">Strongylus vulgaris</name>
    <name type="common">Blood worm</name>
    <dbReference type="NCBI Taxonomy" id="40348"/>
    <lineage>
        <taxon>Eukaryota</taxon>
        <taxon>Metazoa</taxon>
        <taxon>Ecdysozoa</taxon>
        <taxon>Nematoda</taxon>
        <taxon>Chromadorea</taxon>
        <taxon>Rhabditida</taxon>
        <taxon>Rhabditina</taxon>
        <taxon>Rhabditomorpha</taxon>
        <taxon>Strongyloidea</taxon>
        <taxon>Strongylidae</taxon>
        <taxon>Strongylus</taxon>
    </lineage>
</organism>
<accession>A0A3P7IAI9</accession>
<evidence type="ECO:0000256" key="1">
    <source>
        <dbReference type="ARBA" id="ARBA00004141"/>
    </source>
</evidence>
<dbReference type="PANTHER" id="PTHR23507">
    <property type="entry name" value="ZGC:174356"/>
    <property type="match status" value="1"/>
</dbReference>
<dbReference type="GO" id="GO:0016020">
    <property type="term" value="C:membrane"/>
    <property type="evidence" value="ECO:0007669"/>
    <property type="project" value="UniProtKB-SubCell"/>
</dbReference>
<comment type="subcellular location">
    <subcellularLocation>
        <location evidence="1">Membrane</location>
        <topology evidence="1">Multi-pass membrane protein</topology>
    </subcellularLocation>
</comment>
<keyword evidence="2 5" id="KW-0812">Transmembrane</keyword>
<name>A0A3P7IAI9_STRVU</name>
<feature type="transmembrane region" description="Helical" evidence="5">
    <location>
        <begin position="107"/>
        <end position="126"/>
    </location>
</feature>
<protein>
    <recommendedName>
        <fullName evidence="8">Major facilitator superfamily associated domain-containing protein</fullName>
    </recommendedName>
</protein>
<evidence type="ECO:0000256" key="4">
    <source>
        <dbReference type="ARBA" id="ARBA00023136"/>
    </source>
</evidence>
<dbReference type="Proteomes" id="UP000270094">
    <property type="component" value="Unassembled WGS sequence"/>
</dbReference>
<evidence type="ECO:0000313" key="6">
    <source>
        <dbReference type="EMBL" id="VDM70271.1"/>
    </source>
</evidence>
<feature type="transmembrane region" description="Helical" evidence="5">
    <location>
        <begin position="235"/>
        <end position="259"/>
    </location>
</feature>
<dbReference type="PANTHER" id="PTHR23507:SF27">
    <property type="entry name" value="SOLUTE CARRIER FAMILY RELATED"/>
    <property type="match status" value="1"/>
</dbReference>
<feature type="transmembrane region" description="Helical" evidence="5">
    <location>
        <begin position="50"/>
        <end position="71"/>
    </location>
</feature>
<gene>
    <name evidence="6" type="ORF">SVUK_LOCUS5269</name>
</gene>
<dbReference type="InterPro" id="IPR036259">
    <property type="entry name" value="MFS_trans_sf"/>
</dbReference>
<keyword evidence="7" id="KW-1185">Reference proteome</keyword>
<feature type="transmembrane region" description="Helical" evidence="5">
    <location>
        <begin position="146"/>
        <end position="166"/>
    </location>
</feature>
<dbReference type="AlphaFoldDB" id="A0A3P7IAI9"/>
<dbReference type="GO" id="GO:0022857">
    <property type="term" value="F:transmembrane transporter activity"/>
    <property type="evidence" value="ECO:0007669"/>
    <property type="project" value="TreeGrafter"/>
</dbReference>
<feature type="transmembrane region" description="Helical" evidence="5">
    <location>
        <begin position="196"/>
        <end position="215"/>
    </location>
</feature>
<evidence type="ECO:0000256" key="3">
    <source>
        <dbReference type="ARBA" id="ARBA00022989"/>
    </source>
</evidence>
<keyword evidence="4 5" id="KW-0472">Membrane</keyword>
<proteinExistence type="predicted"/>
<reference evidence="6 7" key="1">
    <citation type="submission" date="2018-11" db="EMBL/GenBank/DDBJ databases">
        <authorList>
            <consortium name="Pathogen Informatics"/>
        </authorList>
    </citation>
    <scope>NUCLEOTIDE SEQUENCE [LARGE SCALE GENOMIC DNA]</scope>
</reference>
<dbReference type="OrthoDB" id="419734at2759"/>
<evidence type="ECO:0000256" key="5">
    <source>
        <dbReference type="SAM" id="Phobius"/>
    </source>
</evidence>
<dbReference type="SUPFAM" id="SSF103473">
    <property type="entry name" value="MFS general substrate transporter"/>
    <property type="match status" value="1"/>
</dbReference>
<dbReference type="Gene3D" id="1.20.1250.20">
    <property type="entry name" value="MFS general substrate transporter like domains"/>
    <property type="match status" value="1"/>
</dbReference>
<sequence length="271" mass="30338">MAILSTSFAYVTSIPDATNNERSKSIARLEGALGAGGILGFLISSQLRRISYVNTFLLFIVVHMFCFLYIAQMKSYEISDNRKGTADHKWFSALVVSRRRNCDFRLLVCYIAFGASYFALVDRTISGSSHILFFYLKQRFYWDAEFYGYLRALTQLTSTIMALFIYPLCKSYGIRDATLVLIGLTARGLGRAWMALAWNGASVFGAVPFEMFARFPATGLRSLISNNVLAEERGSAFAVVAILEGICKLAAAIIFHLLFPWSISFMPQLSF</sequence>
<evidence type="ECO:0008006" key="8">
    <source>
        <dbReference type="Google" id="ProtNLM"/>
    </source>
</evidence>